<accession>A0ABP4B8A3</accession>
<protein>
    <recommendedName>
        <fullName evidence="4">Secreted protein</fullName>
    </recommendedName>
</protein>
<evidence type="ECO:0008006" key="4">
    <source>
        <dbReference type="Google" id="ProtNLM"/>
    </source>
</evidence>
<name>A0ABP4B8A3_9ACTN</name>
<feature type="chain" id="PRO_5047441596" description="Secreted protein" evidence="1">
    <location>
        <begin position="28"/>
        <end position="85"/>
    </location>
</feature>
<keyword evidence="3" id="KW-1185">Reference proteome</keyword>
<proteinExistence type="predicted"/>
<dbReference type="EMBL" id="BAAAHQ010000038">
    <property type="protein sequence ID" value="GAA0945597.1"/>
    <property type="molecule type" value="Genomic_DNA"/>
</dbReference>
<feature type="signal peptide" evidence="1">
    <location>
        <begin position="1"/>
        <end position="27"/>
    </location>
</feature>
<gene>
    <name evidence="2" type="ORF">GCM10009560_60730</name>
</gene>
<dbReference type="Proteomes" id="UP001501578">
    <property type="component" value="Unassembled WGS sequence"/>
</dbReference>
<reference evidence="3" key="1">
    <citation type="journal article" date="2019" name="Int. J. Syst. Evol. Microbiol.">
        <title>The Global Catalogue of Microorganisms (GCM) 10K type strain sequencing project: providing services to taxonomists for standard genome sequencing and annotation.</title>
        <authorList>
            <consortium name="The Broad Institute Genomics Platform"/>
            <consortium name="The Broad Institute Genome Sequencing Center for Infectious Disease"/>
            <person name="Wu L."/>
            <person name="Ma J."/>
        </authorList>
    </citation>
    <scope>NUCLEOTIDE SEQUENCE [LARGE SCALE GENOMIC DNA]</scope>
    <source>
        <strain evidence="3">JCM 11136</strain>
    </source>
</reference>
<comment type="caution">
    <text evidence="2">The sequence shown here is derived from an EMBL/GenBank/DDBJ whole genome shotgun (WGS) entry which is preliminary data.</text>
</comment>
<sequence>MIKRLCAGSVVLVAAAGVTLLASPAQADVRNGNWSGNRASSQSGNNFSRIGAFNRAGGGSTNVNNLNGFTATSSHGSVTIVYIFK</sequence>
<evidence type="ECO:0000313" key="2">
    <source>
        <dbReference type="EMBL" id="GAA0945597.1"/>
    </source>
</evidence>
<evidence type="ECO:0000313" key="3">
    <source>
        <dbReference type="Proteomes" id="UP001501578"/>
    </source>
</evidence>
<evidence type="ECO:0000256" key="1">
    <source>
        <dbReference type="SAM" id="SignalP"/>
    </source>
</evidence>
<organism evidence="2 3">
    <name type="scientific">Nonomuraea longicatena</name>
    <dbReference type="NCBI Taxonomy" id="83682"/>
    <lineage>
        <taxon>Bacteria</taxon>
        <taxon>Bacillati</taxon>
        <taxon>Actinomycetota</taxon>
        <taxon>Actinomycetes</taxon>
        <taxon>Streptosporangiales</taxon>
        <taxon>Streptosporangiaceae</taxon>
        <taxon>Nonomuraea</taxon>
    </lineage>
</organism>
<dbReference type="RefSeq" id="WP_343953556.1">
    <property type="nucleotide sequence ID" value="NZ_BAAAHQ010000038.1"/>
</dbReference>
<keyword evidence="1" id="KW-0732">Signal</keyword>